<comment type="cofactor">
    <cofactor evidence="15">
        <name>Mg(2+)</name>
        <dbReference type="ChEBI" id="CHEBI:18420"/>
    </cofactor>
</comment>
<dbReference type="InterPro" id="IPR032630">
    <property type="entry name" value="P_typ_ATPase_c"/>
</dbReference>
<evidence type="ECO:0000256" key="9">
    <source>
        <dbReference type="ARBA" id="ARBA00022967"/>
    </source>
</evidence>
<dbReference type="PANTHER" id="PTHR24092">
    <property type="entry name" value="PROBABLE PHOSPHOLIPID-TRANSPORTING ATPASE"/>
    <property type="match status" value="1"/>
</dbReference>
<dbReference type="SFLD" id="SFLDF00027">
    <property type="entry name" value="p-type_atpase"/>
    <property type="match status" value="1"/>
</dbReference>
<dbReference type="PROSITE" id="PS00154">
    <property type="entry name" value="ATPASE_E1_E2"/>
    <property type="match status" value="1"/>
</dbReference>
<dbReference type="InterPro" id="IPR001757">
    <property type="entry name" value="P_typ_ATPase"/>
</dbReference>
<dbReference type="SFLD" id="SFLDG00002">
    <property type="entry name" value="C1.7:_P-type_atpase_like"/>
    <property type="match status" value="1"/>
</dbReference>
<evidence type="ECO:0000256" key="8">
    <source>
        <dbReference type="ARBA" id="ARBA00022842"/>
    </source>
</evidence>
<feature type="binding site" evidence="14">
    <location>
        <position position="485"/>
    </location>
    <ligand>
        <name>ATP</name>
        <dbReference type="ChEBI" id="CHEBI:30616"/>
    </ligand>
</feature>
<dbReference type="InterPro" id="IPR059000">
    <property type="entry name" value="ATPase_P-type_domA"/>
</dbReference>
<feature type="binding site" evidence="14">
    <location>
        <position position="583"/>
    </location>
    <ligand>
        <name>ATP</name>
        <dbReference type="ChEBI" id="CHEBI:30616"/>
    </ligand>
</feature>
<feature type="binding site" evidence="14">
    <location>
        <position position="528"/>
    </location>
    <ligand>
        <name>ATP</name>
        <dbReference type="ChEBI" id="CHEBI:30616"/>
    </ligand>
</feature>
<feature type="transmembrane region" description="Helical" evidence="16">
    <location>
        <begin position="976"/>
        <end position="996"/>
    </location>
</feature>
<feature type="transmembrane region" description="Helical" evidence="16">
    <location>
        <begin position="861"/>
        <end position="880"/>
    </location>
</feature>
<dbReference type="PRINTS" id="PR00119">
    <property type="entry name" value="CATATPASE"/>
</dbReference>
<feature type="binding site" evidence="15">
    <location>
        <position position="386"/>
    </location>
    <ligand>
        <name>Mg(2+)</name>
        <dbReference type="ChEBI" id="CHEBI:18420"/>
    </ligand>
</feature>
<dbReference type="RefSeq" id="XP_016925236.2">
    <property type="nucleotide sequence ID" value="XM_017069747.4"/>
</dbReference>
<evidence type="ECO:0000256" key="15">
    <source>
        <dbReference type="PIRSR" id="PIRSR606539-3"/>
    </source>
</evidence>
<dbReference type="Pfam" id="PF16212">
    <property type="entry name" value="PhoLip_ATPase_C"/>
    <property type="match status" value="1"/>
</dbReference>
<feature type="binding site" evidence="15">
    <location>
        <position position="388"/>
    </location>
    <ligand>
        <name>Mg(2+)</name>
        <dbReference type="ChEBI" id="CHEBI:18420"/>
    </ligand>
</feature>
<dbReference type="AlphaFoldDB" id="A0AB39YZX4"/>
<feature type="binding site" evidence="14">
    <location>
        <position position="551"/>
    </location>
    <ligand>
        <name>ATP</name>
        <dbReference type="ChEBI" id="CHEBI:30616"/>
    </ligand>
</feature>
<feature type="binding site" evidence="14">
    <location>
        <position position="386"/>
    </location>
    <ligand>
        <name>ATP</name>
        <dbReference type="ChEBI" id="CHEBI:30616"/>
    </ligand>
</feature>
<comment type="similarity">
    <text evidence="3 16">Belongs to the cation transport ATPase (P-type) (TC 3.A.3) family. Type IV subfamily.</text>
</comment>
<dbReference type="SUPFAM" id="SSF81660">
    <property type="entry name" value="Metal cation-transporting ATPase, ATP-binding domain N"/>
    <property type="match status" value="1"/>
</dbReference>
<feature type="domain" description="P-type ATPase A" evidence="17">
    <location>
        <begin position="107"/>
        <end position="172"/>
    </location>
</feature>
<evidence type="ECO:0000256" key="7">
    <source>
        <dbReference type="ARBA" id="ARBA00022840"/>
    </source>
</evidence>
<keyword evidence="7 14" id="KW-0067">ATP-binding</keyword>
<comment type="subcellular location">
    <subcellularLocation>
        <location evidence="2">Endomembrane system</location>
    </subcellularLocation>
    <subcellularLocation>
        <location evidence="1 16">Membrane</location>
        <topology evidence="1 16">Multi-pass membrane protein</topology>
    </subcellularLocation>
</comment>
<feature type="binding site" evidence="14">
    <location>
        <position position="751"/>
    </location>
    <ligand>
        <name>ATP</name>
        <dbReference type="ChEBI" id="CHEBI:30616"/>
    </ligand>
</feature>
<evidence type="ECO:0000256" key="2">
    <source>
        <dbReference type="ARBA" id="ARBA00004308"/>
    </source>
</evidence>
<dbReference type="InterPro" id="IPR006539">
    <property type="entry name" value="P-type_ATPase_IV"/>
</dbReference>
<evidence type="ECO:0000313" key="20">
    <source>
        <dbReference type="Proteomes" id="UP001652628"/>
    </source>
</evidence>
<dbReference type="InterPro" id="IPR023299">
    <property type="entry name" value="ATPase_P-typ_cyto_dom_N"/>
</dbReference>
<dbReference type="PANTHER" id="PTHR24092:SF175">
    <property type="entry name" value="PHOSPHOLIPID-TRANSPORTING ATPASE"/>
    <property type="match status" value="1"/>
</dbReference>
<evidence type="ECO:0000259" key="17">
    <source>
        <dbReference type="Pfam" id="PF00122"/>
    </source>
</evidence>
<dbReference type="SUPFAM" id="SSF81653">
    <property type="entry name" value="Calcium ATPase, transduction domain A"/>
    <property type="match status" value="1"/>
</dbReference>
<evidence type="ECO:0000256" key="12">
    <source>
        <dbReference type="ARBA" id="ARBA00034036"/>
    </source>
</evidence>
<dbReference type="GO" id="GO:0000287">
    <property type="term" value="F:magnesium ion binding"/>
    <property type="evidence" value="ECO:0007669"/>
    <property type="project" value="UniProtKB-UniRule"/>
</dbReference>
<feature type="transmembrane region" description="Helical" evidence="16">
    <location>
        <begin position="74"/>
        <end position="93"/>
    </location>
</feature>
<feature type="binding site" evidence="14">
    <location>
        <position position="774"/>
    </location>
    <ligand>
        <name>ATP</name>
        <dbReference type="ChEBI" id="CHEBI:30616"/>
    </ligand>
</feature>
<dbReference type="GO" id="GO:0005886">
    <property type="term" value="C:plasma membrane"/>
    <property type="evidence" value="ECO:0007669"/>
    <property type="project" value="TreeGrafter"/>
</dbReference>
<evidence type="ECO:0000259" key="19">
    <source>
        <dbReference type="Pfam" id="PF16212"/>
    </source>
</evidence>
<dbReference type="NCBIfam" id="TIGR01652">
    <property type="entry name" value="ATPase-Plipid"/>
    <property type="match status" value="1"/>
</dbReference>
<dbReference type="Pfam" id="PF13246">
    <property type="entry name" value="Cation_ATPase"/>
    <property type="match status" value="1"/>
</dbReference>
<proteinExistence type="inferred from homology"/>
<dbReference type="SUPFAM" id="SSF81665">
    <property type="entry name" value="Calcium ATPase, transmembrane domain M"/>
    <property type="match status" value="1"/>
</dbReference>
<feature type="binding site" evidence="14">
    <location>
        <position position="663"/>
    </location>
    <ligand>
        <name>ATP</name>
        <dbReference type="ChEBI" id="CHEBI:30616"/>
    </ligand>
</feature>
<feature type="transmembrane region" description="Helical" evidence="16">
    <location>
        <begin position="825"/>
        <end position="849"/>
    </location>
</feature>
<feature type="transmembrane region" description="Helical" evidence="16">
    <location>
        <begin position="1016"/>
        <end position="1035"/>
    </location>
</feature>
<keyword evidence="11 16" id="KW-0472">Membrane</keyword>
<dbReference type="Gene3D" id="3.40.1110.10">
    <property type="entry name" value="Calcium-transporting ATPase, cytoplasmic domain N"/>
    <property type="match status" value="2"/>
</dbReference>
<feature type="binding site" evidence="14">
    <location>
        <position position="387"/>
    </location>
    <ligand>
        <name>ATP</name>
        <dbReference type="ChEBI" id="CHEBI:30616"/>
    </ligand>
</feature>
<feature type="domain" description="P-type ATPase C-terminal" evidence="19">
    <location>
        <begin position="797"/>
        <end position="1043"/>
    </location>
</feature>
<keyword evidence="10 16" id="KW-1133">Transmembrane helix</keyword>
<keyword evidence="8 15" id="KW-0460">Magnesium</keyword>
<evidence type="ECO:0000256" key="3">
    <source>
        <dbReference type="ARBA" id="ARBA00008109"/>
    </source>
</evidence>
<feature type="transmembrane region" description="Helical" evidence="16">
    <location>
        <begin position="321"/>
        <end position="340"/>
    </location>
</feature>
<evidence type="ECO:0000256" key="16">
    <source>
        <dbReference type="RuleBase" id="RU362033"/>
    </source>
</evidence>
<evidence type="ECO:0000256" key="11">
    <source>
        <dbReference type="ARBA" id="ARBA00023136"/>
    </source>
</evidence>
<evidence type="ECO:0000259" key="18">
    <source>
        <dbReference type="Pfam" id="PF16209"/>
    </source>
</evidence>
<name>A0AB39YZX4_DROSZ</name>
<feature type="binding site" evidence="14">
    <location>
        <position position="745"/>
    </location>
    <ligand>
        <name>ATP</name>
        <dbReference type="ChEBI" id="CHEBI:30616"/>
    </ligand>
</feature>
<dbReference type="Pfam" id="PF00122">
    <property type="entry name" value="E1-E2_ATPase"/>
    <property type="match status" value="1"/>
</dbReference>
<dbReference type="GO" id="GO:0005524">
    <property type="term" value="F:ATP binding"/>
    <property type="evidence" value="ECO:0007669"/>
    <property type="project" value="UniProtKB-UniRule"/>
</dbReference>
<dbReference type="InterPro" id="IPR018303">
    <property type="entry name" value="ATPase_P-typ_P_site"/>
</dbReference>
<dbReference type="Gene3D" id="3.40.50.1000">
    <property type="entry name" value="HAD superfamily/HAD-like"/>
    <property type="match status" value="2"/>
</dbReference>
<gene>
    <name evidence="21" type="primary">LOC108006288</name>
</gene>
<sequence>MGASKKKPGDPQRIQIGGIESRQKKPLNRVTTTKYNWLTFLPLNFYEQFRRAVYFYFLIITIVSFFVNETISPLVSLLPLLFVMIITALKEGLEDYSRSKSDKLVNTARVTVIRNGKEEVINSQFIVPGDLVVVRNNGDVPCDLVLLQSSSADRKCFVTTANLDGETNLKTISVPPNYILSPEDGVKGKDCIVCEASTFDLYSFNGRLEIGENGGDALPLTIENLLLRGVRVKGTDRVVGCAIYTGMHTKLQLNSRYTGNKSASSEKYINRFMVALIVGMIVVVVVLYLIERHKEKKIVPTMPYLGPPTNFNSAWQIFEDFLSFLLLFNYMVPISAYMNIELYRIFGMHFMQNDLHLYDEETDQPCRVNASNLNEELGQVNILFSDKTGTLTKNIMKFVNCYVSDVNYQLQNTHLLCEATGEQFELEKLDGEAKVFFEALTVCHTVEVLQEVGEKPQESLESVSERSHLMGRKIVDHYQASSPDEKAILEGCASLGLVYEGQDNNVLRICRYPSAEKLQFERLHVLEFSSERQRMSVILRDQSGTIWLYSKGAESAIFPRCRASPRVEQTDAQITKYAQKGLRTMAVARRTLTEEELANFEVLYRKANTQLSNRNELIAACYETVEIELDLLGATALEDALQENVGETLEALQAAGLKIWVLTGDKVETAYNIGLACRHIPPGSKQHFIVNLTEPAELLDRLQEIGSDNPEVLVVDGTTITALLKHTPRQFADLALRCRAVLCCRLSPLQKSEIVTLIKRRKKHITAAIGDGANDVSMIQEAHIGIGITGREGKQAARCADFAIARFEMLRRLFLVHGHYNSQRLAFLVLFYCYKNIIITGCMALFQVYDLFSATNVYNSLYLWLFDIVYISFSFTYLAISDKDYSEETLLSHPELYKPLAHNRQASMGVFSLWIFNGFVQCFIIFYFTYAVLNEQNVLFNGGQTASFQAFGTMLITVIVIVGNMKLLLVGRYMTYLNIFMIFASIAAFMLTTYLYNLDTTGELYDVYNQFIASLPLWLFTIVCSAACLLPDFIFKVVNDMFRKVPPPSKTVV</sequence>
<feature type="transmembrane region" description="Helical" evidence="16">
    <location>
        <begin position="950"/>
        <end position="969"/>
    </location>
</feature>
<feature type="transmembrane region" description="Helical" evidence="16">
    <location>
        <begin position="52"/>
        <end position="68"/>
    </location>
</feature>
<feature type="domain" description="P-type ATPase N-terminal" evidence="18">
    <location>
        <begin position="22"/>
        <end position="67"/>
    </location>
</feature>
<reference evidence="21" key="1">
    <citation type="submission" date="2025-08" db="UniProtKB">
        <authorList>
            <consortium name="RefSeq"/>
        </authorList>
    </citation>
    <scope>IDENTIFICATION</scope>
</reference>
<keyword evidence="9 16" id="KW-1278">Translocase</keyword>
<feature type="binding site" evidence="14">
    <location>
        <position position="665"/>
    </location>
    <ligand>
        <name>ATP</name>
        <dbReference type="ChEBI" id="CHEBI:30616"/>
    </ligand>
</feature>
<feature type="binding site" evidence="15">
    <location>
        <position position="771"/>
    </location>
    <ligand>
        <name>Mg(2+)</name>
        <dbReference type="ChEBI" id="CHEBI:18420"/>
    </ligand>
</feature>
<evidence type="ECO:0000313" key="21">
    <source>
        <dbReference type="RefSeq" id="XP_016925236.2"/>
    </source>
</evidence>
<keyword evidence="4 16" id="KW-0812">Transmembrane</keyword>
<evidence type="ECO:0000256" key="6">
    <source>
        <dbReference type="ARBA" id="ARBA00022741"/>
    </source>
</evidence>
<dbReference type="InterPro" id="IPR044492">
    <property type="entry name" value="P_typ_ATPase_HD_dom"/>
</dbReference>
<dbReference type="EC" id="7.6.2.1" evidence="16"/>
<protein>
    <recommendedName>
        <fullName evidence="16">Phospholipid-transporting ATPase</fullName>
        <ecNumber evidence="16">7.6.2.1</ecNumber>
    </recommendedName>
</protein>
<dbReference type="NCBIfam" id="TIGR01494">
    <property type="entry name" value="ATPase_P-type"/>
    <property type="match status" value="2"/>
</dbReference>
<evidence type="ECO:0000256" key="4">
    <source>
        <dbReference type="ARBA" id="ARBA00022692"/>
    </source>
</evidence>
<keyword evidence="20" id="KW-1185">Reference proteome</keyword>
<evidence type="ECO:0000256" key="13">
    <source>
        <dbReference type="PIRSR" id="PIRSR606539-1"/>
    </source>
</evidence>
<dbReference type="CDD" id="cd02073">
    <property type="entry name" value="P-type_ATPase_APLT_Dnf-like"/>
    <property type="match status" value="1"/>
</dbReference>
<dbReference type="Proteomes" id="UP001652628">
    <property type="component" value="Chromosome X"/>
</dbReference>
<feature type="transmembrane region" description="Helical" evidence="16">
    <location>
        <begin position="268"/>
        <end position="290"/>
    </location>
</feature>
<dbReference type="GO" id="GO:0045332">
    <property type="term" value="P:phospholipid translocation"/>
    <property type="evidence" value="ECO:0007669"/>
    <property type="project" value="TreeGrafter"/>
</dbReference>
<feature type="binding site" evidence="14">
    <location>
        <position position="664"/>
    </location>
    <ligand>
        <name>ATP</name>
        <dbReference type="ChEBI" id="CHEBI:30616"/>
    </ligand>
</feature>
<dbReference type="InterPro" id="IPR032631">
    <property type="entry name" value="P-type_ATPase_N"/>
</dbReference>
<dbReference type="InterPro" id="IPR023298">
    <property type="entry name" value="ATPase_P-typ_TM_dom_sf"/>
</dbReference>
<organism evidence="20 21">
    <name type="scientific">Drosophila suzukii</name>
    <name type="common">Spotted-wing drosophila fruit fly</name>
    <dbReference type="NCBI Taxonomy" id="28584"/>
    <lineage>
        <taxon>Eukaryota</taxon>
        <taxon>Metazoa</taxon>
        <taxon>Ecdysozoa</taxon>
        <taxon>Arthropoda</taxon>
        <taxon>Hexapoda</taxon>
        <taxon>Insecta</taxon>
        <taxon>Pterygota</taxon>
        <taxon>Neoptera</taxon>
        <taxon>Endopterygota</taxon>
        <taxon>Diptera</taxon>
        <taxon>Brachycera</taxon>
        <taxon>Muscomorpha</taxon>
        <taxon>Ephydroidea</taxon>
        <taxon>Drosophilidae</taxon>
        <taxon>Drosophila</taxon>
        <taxon>Sophophora</taxon>
    </lineage>
</organism>
<dbReference type="InterPro" id="IPR023214">
    <property type="entry name" value="HAD_sf"/>
</dbReference>
<feature type="binding site" evidence="14">
    <location>
        <position position="775"/>
    </location>
    <ligand>
        <name>ATP</name>
        <dbReference type="ChEBI" id="CHEBI:30616"/>
    </ligand>
</feature>
<evidence type="ECO:0000256" key="14">
    <source>
        <dbReference type="PIRSR" id="PIRSR606539-2"/>
    </source>
</evidence>
<dbReference type="Pfam" id="PF16209">
    <property type="entry name" value="PhoLip_ATPase_N"/>
    <property type="match status" value="1"/>
</dbReference>
<dbReference type="GO" id="GO:0016887">
    <property type="term" value="F:ATP hydrolysis activity"/>
    <property type="evidence" value="ECO:0007669"/>
    <property type="project" value="InterPro"/>
</dbReference>
<evidence type="ECO:0000256" key="1">
    <source>
        <dbReference type="ARBA" id="ARBA00004141"/>
    </source>
</evidence>
<keyword evidence="6 14" id="KW-0547">Nucleotide-binding</keyword>
<accession>A0AB39YZX4</accession>
<dbReference type="SFLD" id="SFLDS00003">
    <property type="entry name" value="Haloacid_Dehalogenase"/>
    <property type="match status" value="1"/>
</dbReference>
<dbReference type="SUPFAM" id="SSF56784">
    <property type="entry name" value="HAD-like"/>
    <property type="match status" value="1"/>
</dbReference>
<dbReference type="InterPro" id="IPR036412">
    <property type="entry name" value="HAD-like_sf"/>
</dbReference>
<feature type="active site" description="4-aspartylphosphate intermediate" evidence="13">
    <location>
        <position position="386"/>
    </location>
</feature>
<dbReference type="GeneID" id="108006288"/>
<dbReference type="GO" id="GO:0140326">
    <property type="term" value="F:ATPase-coupled intramembrane lipid transporter activity"/>
    <property type="evidence" value="ECO:0007669"/>
    <property type="project" value="UniProtKB-EC"/>
</dbReference>
<dbReference type="InterPro" id="IPR008250">
    <property type="entry name" value="ATPase_P-typ_transduc_dom_A_sf"/>
</dbReference>
<feature type="transmembrane region" description="Helical" evidence="16">
    <location>
        <begin position="908"/>
        <end position="930"/>
    </location>
</feature>
<dbReference type="GO" id="GO:0005783">
    <property type="term" value="C:endoplasmic reticulum"/>
    <property type="evidence" value="ECO:0007669"/>
    <property type="project" value="TreeGrafter"/>
</dbReference>
<evidence type="ECO:0000256" key="5">
    <source>
        <dbReference type="ARBA" id="ARBA00022723"/>
    </source>
</evidence>
<keyword evidence="5 15" id="KW-0479">Metal-binding</keyword>
<dbReference type="Gene3D" id="2.70.150.10">
    <property type="entry name" value="Calcium-transporting ATPase, cytoplasmic transduction domain A"/>
    <property type="match status" value="1"/>
</dbReference>
<comment type="catalytic activity">
    <reaction evidence="12 16">
        <text>ATP + H2O + phospholipidSide 1 = ADP + phosphate + phospholipidSide 2.</text>
        <dbReference type="EC" id="7.6.2.1"/>
    </reaction>
</comment>
<feature type="binding site" evidence="14">
    <location>
        <position position="388"/>
    </location>
    <ligand>
        <name>ATP</name>
        <dbReference type="ChEBI" id="CHEBI:30616"/>
    </ligand>
</feature>
<feature type="binding site" evidence="15">
    <location>
        <position position="775"/>
    </location>
    <ligand>
        <name>Mg(2+)</name>
        <dbReference type="ChEBI" id="CHEBI:18420"/>
    </ligand>
</feature>
<evidence type="ECO:0000256" key="10">
    <source>
        <dbReference type="ARBA" id="ARBA00022989"/>
    </source>
</evidence>